<dbReference type="Proteomes" id="UP001500238">
    <property type="component" value="Unassembled WGS sequence"/>
</dbReference>
<dbReference type="EMBL" id="BAAAES010000011">
    <property type="protein sequence ID" value="GAA0674844.1"/>
    <property type="molecule type" value="Genomic_DNA"/>
</dbReference>
<organism evidence="1 2">
    <name type="scientific">Sphingomonas insulae</name>
    <dbReference type="NCBI Taxonomy" id="424800"/>
    <lineage>
        <taxon>Bacteria</taxon>
        <taxon>Pseudomonadati</taxon>
        <taxon>Pseudomonadota</taxon>
        <taxon>Alphaproteobacteria</taxon>
        <taxon>Sphingomonadales</taxon>
        <taxon>Sphingomonadaceae</taxon>
        <taxon>Sphingomonas</taxon>
    </lineage>
</organism>
<evidence type="ECO:0000313" key="1">
    <source>
        <dbReference type="EMBL" id="GAA0674844.1"/>
    </source>
</evidence>
<keyword evidence="2" id="KW-1185">Reference proteome</keyword>
<gene>
    <name evidence="1" type="ORF">GCM10009102_28700</name>
</gene>
<sequence>MAKCGRNSETTRLIATLHYQGEWFAASLARQLDRPAWSAHAGDLEARRGSAGDPPAGPGRGWLAQWILVAGSPATQEKHGHISLGCDKLEAAGCHHRHPPRLRDDR</sequence>
<accession>A0ABN1HZ28</accession>
<reference evidence="1 2" key="1">
    <citation type="journal article" date="2019" name="Int. J. Syst. Evol. Microbiol.">
        <title>The Global Catalogue of Microorganisms (GCM) 10K type strain sequencing project: providing services to taxonomists for standard genome sequencing and annotation.</title>
        <authorList>
            <consortium name="The Broad Institute Genomics Platform"/>
            <consortium name="The Broad Institute Genome Sequencing Center for Infectious Disease"/>
            <person name="Wu L."/>
            <person name="Ma J."/>
        </authorList>
    </citation>
    <scope>NUCLEOTIDE SEQUENCE [LARGE SCALE GENOMIC DNA]</scope>
    <source>
        <strain evidence="1 2">JCM 14603</strain>
    </source>
</reference>
<name>A0ABN1HZ28_9SPHN</name>
<proteinExistence type="predicted"/>
<comment type="caution">
    <text evidence="1">The sequence shown here is derived from an EMBL/GenBank/DDBJ whole genome shotgun (WGS) entry which is preliminary data.</text>
</comment>
<evidence type="ECO:0000313" key="2">
    <source>
        <dbReference type="Proteomes" id="UP001500238"/>
    </source>
</evidence>
<protein>
    <submittedName>
        <fullName evidence="1">Uncharacterized protein</fullName>
    </submittedName>
</protein>